<dbReference type="InterPro" id="IPR004821">
    <property type="entry name" value="Cyt_trans-like"/>
</dbReference>
<dbReference type="NCBIfam" id="TIGR00125">
    <property type="entry name" value="cyt_tran_rel"/>
    <property type="match status" value="1"/>
</dbReference>
<dbReference type="GO" id="GO:0005524">
    <property type="term" value="F:ATP binding"/>
    <property type="evidence" value="ECO:0007669"/>
    <property type="project" value="UniProtKB-KW"/>
</dbReference>
<comment type="caution">
    <text evidence="9">The sequence shown here is derived from an EMBL/GenBank/DDBJ whole genome shotgun (WGS) entry which is preliminary data.</text>
</comment>
<dbReference type="InterPro" id="IPR014729">
    <property type="entry name" value="Rossmann-like_a/b/a_fold"/>
</dbReference>
<accession>A0A3A4R2D3</accession>
<evidence type="ECO:0000256" key="4">
    <source>
        <dbReference type="ARBA" id="ARBA00022741"/>
    </source>
</evidence>
<comment type="catalytic activity">
    <reaction evidence="7">
        <text>D-glycero-beta-D-manno-heptose 1-phosphate + ATP + H(+) = ADP-D-glycero-beta-D-manno-heptose + diphosphate</text>
        <dbReference type="Rhea" id="RHEA:27465"/>
        <dbReference type="ChEBI" id="CHEBI:15378"/>
        <dbReference type="ChEBI" id="CHEBI:30616"/>
        <dbReference type="ChEBI" id="CHEBI:33019"/>
        <dbReference type="ChEBI" id="CHEBI:59967"/>
        <dbReference type="ChEBI" id="CHEBI:61593"/>
        <dbReference type="EC" id="2.7.7.70"/>
    </reaction>
</comment>
<gene>
    <name evidence="9" type="primary">rfaE2</name>
    <name evidence="9" type="ORF">C4541_04200</name>
</gene>
<dbReference type="EC" id="2.7.7.70" evidence="1"/>
<dbReference type="InterPro" id="IPR011914">
    <property type="entry name" value="RfaE_dom_II"/>
</dbReference>
<evidence type="ECO:0000313" key="10">
    <source>
        <dbReference type="Proteomes" id="UP000266426"/>
    </source>
</evidence>
<keyword evidence="2 9" id="KW-0808">Transferase</keyword>
<dbReference type="PANTHER" id="PTHR43793:SF2">
    <property type="entry name" value="BIFUNCTIONAL PROTEIN HLDE"/>
    <property type="match status" value="1"/>
</dbReference>
<evidence type="ECO:0000256" key="7">
    <source>
        <dbReference type="ARBA" id="ARBA00047428"/>
    </source>
</evidence>
<dbReference type="Pfam" id="PF01467">
    <property type="entry name" value="CTP_transf_like"/>
    <property type="match status" value="1"/>
</dbReference>
<proteinExistence type="predicted"/>
<keyword evidence="6" id="KW-0119">Carbohydrate metabolism</keyword>
<keyword evidence="5" id="KW-0067">ATP-binding</keyword>
<evidence type="ECO:0000313" key="9">
    <source>
        <dbReference type="EMBL" id="RJP60255.1"/>
    </source>
</evidence>
<evidence type="ECO:0000256" key="5">
    <source>
        <dbReference type="ARBA" id="ARBA00022840"/>
    </source>
</evidence>
<keyword evidence="3 9" id="KW-0548">Nucleotidyltransferase</keyword>
<dbReference type="SUPFAM" id="SSF52374">
    <property type="entry name" value="Nucleotidylyl transferase"/>
    <property type="match status" value="1"/>
</dbReference>
<dbReference type="Gene3D" id="3.40.50.620">
    <property type="entry name" value="HUPs"/>
    <property type="match status" value="1"/>
</dbReference>
<dbReference type="GO" id="GO:0016773">
    <property type="term" value="F:phosphotransferase activity, alcohol group as acceptor"/>
    <property type="evidence" value="ECO:0007669"/>
    <property type="project" value="InterPro"/>
</dbReference>
<evidence type="ECO:0000259" key="8">
    <source>
        <dbReference type="Pfam" id="PF01467"/>
    </source>
</evidence>
<evidence type="ECO:0000256" key="1">
    <source>
        <dbReference type="ARBA" id="ARBA00012519"/>
    </source>
</evidence>
<sequence>MIDKIISDRNELAEILAELKSNNKKIVFTNGCFDLIHVGHIRYLQECKKNGDLLVVGINTDHSVRINKGDTRPVLPLADRAEIIAALEMVDFVVPFDEKTPFETIRILKPNILIKGGDYTLDTIVGKDDVISWGGEVLTIPLIEGKSTSSIIDRVLQKFGKKHE</sequence>
<dbReference type="Proteomes" id="UP000266426">
    <property type="component" value="Unassembled WGS sequence"/>
</dbReference>
<dbReference type="GO" id="GO:0005975">
    <property type="term" value="P:carbohydrate metabolic process"/>
    <property type="evidence" value="ECO:0007669"/>
    <property type="project" value="InterPro"/>
</dbReference>
<organism evidence="9 10">
    <name type="scientific">Candidatus Auribacter fodinae</name>
    <dbReference type="NCBI Taxonomy" id="2093366"/>
    <lineage>
        <taxon>Bacteria</taxon>
        <taxon>Pseudomonadati</taxon>
        <taxon>Candidatus Auribacterota</taxon>
        <taxon>Candidatus Auribacteria</taxon>
        <taxon>Candidatus Auribacterales</taxon>
        <taxon>Candidatus Auribacteraceae</taxon>
        <taxon>Candidatus Auribacter</taxon>
    </lineage>
</organism>
<dbReference type="GO" id="GO:0016779">
    <property type="term" value="F:nucleotidyltransferase activity"/>
    <property type="evidence" value="ECO:0007669"/>
    <property type="project" value="UniProtKB-KW"/>
</dbReference>
<reference evidence="9 10" key="1">
    <citation type="journal article" date="2017" name="ISME J.">
        <title>Energy and carbon metabolisms in a deep terrestrial subsurface fluid microbial community.</title>
        <authorList>
            <person name="Momper L."/>
            <person name="Jungbluth S.P."/>
            <person name="Lee M.D."/>
            <person name="Amend J.P."/>
        </authorList>
    </citation>
    <scope>NUCLEOTIDE SEQUENCE [LARGE SCALE GENOMIC DNA]</scope>
    <source>
        <strain evidence="9">SURF_26</strain>
    </source>
</reference>
<evidence type="ECO:0000256" key="2">
    <source>
        <dbReference type="ARBA" id="ARBA00022679"/>
    </source>
</evidence>
<protein>
    <recommendedName>
        <fullName evidence="1">D-glycero-beta-D-manno-heptose 1-phosphate adenylyltransferase</fullName>
        <ecNumber evidence="1">2.7.7.70</ecNumber>
    </recommendedName>
</protein>
<evidence type="ECO:0000256" key="6">
    <source>
        <dbReference type="ARBA" id="ARBA00023277"/>
    </source>
</evidence>
<evidence type="ECO:0000256" key="3">
    <source>
        <dbReference type="ARBA" id="ARBA00022695"/>
    </source>
</evidence>
<dbReference type="AlphaFoldDB" id="A0A3A4R2D3"/>
<dbReference type="EMBL" id="QZJZ01000031">
    <property type="protein sequence ID" value="RJP60255.1"/>
    <property type="molecule type" value="Genomic_DNA"/>
</dbReference>
<keyword evidence="4" id="KW-0547">Nucleotide-binding</keyword>
<dbReference type="InterPro" id="IPR050385">
    <property type="entry name" value="Archaeal_FAD_synthase"/>
</dbReference>
<dbReference type="PANTHER" id="PTHR43793">
    <property type="entry name" value="FAD SYNTHASE"/>
    <property type="match status" value="1"/>
</dbReference>
<feature type="domain" description="Cytidyltransferase-like" evidence="8">
    <location>
        <begin position="28"/>
        <end position="123"/>
    </location>
</feature>
<name>A0A3A4R2D3_9BACT</name>
<dbReference type="NCBIfam" id="TIGR02199">
    <property type="entry name" value="rfaE_dom_II"/>
    <property type="match status" value="1"/>
</dbReference>